<organism evidence="1 2">
    <name type="scientific">Phytophthora lilii</name>
    <dbReference type="NCBI Taxonomy" id="2077276"/>
    <lineage>
        <taxon>Eukaryota</taxon>
        <taxon>Sar</taxon>
        <taxon>Stramenopiles</taxon>
        <taxon>Oomycota</taxon>
        <taxon>Peronosporomycetes</taxon>
        <taxon>Peronosporales</taxon>
        <taxon>Peronosporaceae</taxon>
        <taxon>Phytophthora</taxon>
    </lineage>
</organism>
<comment type="caution">
    <text evidence="1">The sequence shown here is derived from an EMBL/GenBank/DDBJ whole genome shotgun (WGS) entry which is preliminary data.</text>
</comment>
<evidence type="ECO:0000313" key="1">
    <source>
        <dbReference type="EMBL" id="GMF20002.1"/>
    </source>
</evidence>
<gene>
    <name evidence="1" type="ORF">Plil01_000771900</name>
</gene>
<protein>
    <submittedName>
        <fullName evidence="1">Unnamed protein product</fullName>
    </submittedName>
</protein>
<sequence>MVVDEVLQIDDDLKRHLVLVDGLIAQDAYTSCQVSCCSWTLDDYYNAIKDDEVWNNVSPFLDAHEQLPGEEISRKAMVESNLRDGGLKLVDAAGNVIQTCDESQVVVTDKIPAISFVDPVWSKPEKWNQGGYDAIMVSKCTQHVRFVQVTRAHQHSFHIEYFYAWLELLSESSESFEVKTFKIFFVVEKDKLKSFELVTVTGAGLLQQFGWQRGKEAERVKLVGMQELYGLS</sequence>
<accession>A0A9W6TU47</accession>
<keyword evidence="2" id="KW-1185">Reference proteome</keyword>
<reference evidence="1" key="1">
    <citation type="submission" date="2023-04" db="EMBL/GenBank/DDBJ databases">
        <title>Phytophthora lilii NBRC 32176.</title>
        <authorList>
            <person name="Ichikawa N."/>
            <person name="Sato H."/>
            <person name="Tonouchi N."/>
        </authorList>
    </citation>
    <scope>NUCLEOTIDE SEQUENCE</scope>
    <source>
        <strain evidence="1">NBRC 32176</strain>
    </source>
</reference>
<name>A0A9W6TU47_9STRA</name>
<dbReference type="OrthoDB" id="77741at2759"/>
<dbReference type="EMBL" id="BSXW01000361">
    <property type="protein sequence ID" value="GMF20002.1"/>
    <property type="molecule type" value="Genomic_DNA"/>
</dbReference>
<evidence type="ECO:0000313" key="2">
    <source>
        <dbReference type="Proteomes" id="UP001165083"/>
    </source>
</evidence>
<dbReference type="AlphaFoldDB" id="A0A9W6TU47"/>
<dbReference type="Proteomes" id="UP001165083">
    <property type="component" value="Unassembled WGS sequence"/>
</dbReference>
<proteinExistence type="predicted"/>